<dbReference type="InterPro" id="IPR027051">
    <property type="entry name" value="XdhC_Rossmann_dom"/>
</dbReference>
<dbReference type="Proteomes" id="UP000076625">
    <property type="component" value="Unassembled WGS sequence"/>
</dbReference>
<reference evidence="3" key="1">
    <citation type="submission" date="2016-01" db="EMBL/GenBank/DDBJ databases">
        <title>Draft genome of Chromobacterium sp. F49.</title>
        <authorList>
            <person name="Hong K.W."/>
        </authorList>
    </citation>
    <scope>NUCLEOTIDE SEQUENCE [LARGE SCALE GENOMIC DNA]</scope>
    <source>
        <strain evidence="3">CN10</strain>
    </source>
</reference>
<dbReference type="Pfam" id="PF13478">
    <property type="entry name" value="XdhC_C"/>
    <property type="match status" value="1"/>
</dbReference>
<dbReference type="RefSeq" id="WP_066609751.1">
    <property type="nucleotide sequence ID" value="NZ_LQQU01000004.1"/>
</dbReference>
<dbReference type="EMBL" id="LQQU01000004">
    <property type="protein sequence ID" value="KZE34931.1"/>
    <property type="molecule type" value="Genomic_DNA"/>
</dbReference>
<name>A0A163DLL0_9NEIS</name>
<dbReference type="AlphaFoldDB" id="A0A163DLL0"/>
<dbReference type="InterPro" id="IPR052698">
    <property type="entry name" value="MoCofactor_Util/Proc"/>
</dbReference>
<keyword evidence="3" id="KW-1185">Reference proteome</keyword>
<feature type="domain" description="XdhC Rossmann" evidence="1">
    <location>
        <begin position="10"/>
        <end position="151"/>
    </location>
</feature>
<dbReference type="OrthoDB" id="9815497at2"/>
<accession>A0A163DLL0</accession>
<evidence type="ECO:0000259" key="1">
    <source>
        <dbReference type="Pfam" id="PF13478"/>
    </source>
</evidence>
<gene>
    <name evidence="2" type="ORF">AVW16_05470</name>
</gene>
<dbReference type="Gene3D" id="3.40.50.720">
    <property type="entry name" value="NAD(P)-binding Rossmann-like Domain"/>
    <property type="match status" value="1"/>
</dbReference>
<evidence type="ECO:0000313" key="3">
    <source>
        <dbReference type="Proteomes" id="UP000076625"/>
    </source>
</evidence>
<proteinExistence type="predicted"/>
<evidence type="ECO:0000313" key="2">
    <source>
        <dbReference type="EMBL" id="KZE34931.1"/>
    </source>
</evidence>
<dbReference type="PANTHER" id="PTHR30388:SF4">
    <property type="entry name" value="MOLYBDENUM COFACTOR INSERTION CHAPERONE PAOD"/>
    <property type="match status" value="1"/>
</dbReference>
<sequence>MPASASPWRLILVGAGQVSEHLARIAPALDFAVLLNEPREDRRAAWPLAGSDWLAGAPDEAVHNARADARTAVLALTHVPELDDAALAAALETGAFYVGAIGSRANAAARRARLAARGVDATRLDRLCAPIGLAIGSRTPAEIAVSILAELIQQRRRHDDAADAPRCVAGQS</sequence>
<dbReference type="PANTHER" id="PTHR30388">
    <property type="entry name" value="ALDEHYDE OXIDOREDUCTASE MOLYBDENUM COFACTOR ASSEMBLY PROTEIN"/>
    <property type="match status" value="1"/>
</dbReference>
<comment type="caution">
    <text evidence="2">The sequence shown here is derived from an EMBL/GenBank/DDBJ whole genome shotgun (WGS) entry which is preliminary data.</text>
</comment>
<protein>
    <recommendedName>
        <fullName evidence="1">XdhC Rossmann domain-containing protein</fullName>
    </recommendedName>
</protein>
<dbReference type="STRING" id="1452487.AVW16_05470"/>
<organism evidence="2 3">
    <name type="scientific">Crenobacter luteus</name>
    <dbReference type="NCBI Taxonomy" id="1452487"/>
    <lineage>
        <taxon>Bacteria</taxon>
        <taxon>Pseudomonadati</taxon>
        <taxon>Pseudomonadota</taxon>
        <taxon>Betaproteobacteria</taxon>
        <taxon>Neisseriales</taxon>
        <taxon>Neisseriaceae</taxon>
        <taxon>Crenobacter</taxon>
    </lineage>
</organism>